<dbReference type="Gene3D" id="1.10.3730.20">
    <property type="match status" value="1"/>
</dbReference>
<evidence type="ECO:0000313" key="4">
    <source>
        <dbReference type="Proteomes" id="UP000297762"/>
    </source>
</evidence>
<evidence type="ECO:0000259" key="2">
    <source>
        <dbReference type="Pfam" id="PF00892"/>
    </source>
</evidence>
<keyword evidence="1" id="KW-0472">Membrane</keyword>
<name>A0A4R9K785_9LEPT</name>
<keyword evidence="1" id="KW-1133">Transmembrane helix</keyword>
<feature type="transmembrane region" description="Helical" evidence="1">
    <location>
        <begin position="35"/>
        <end position="55"/>
    </location>
</feature>
<organism evidence="3 4">
    <name type="scientific">Leptospira sarikeiensis</name>
    <dbReference type="NCBI Taxonomy" id="2484943"/>
    <lineage>
        <taxon>Bacteria</taxon>
        <taxon>Pseudomonadati</taxon>
        <taxon>Spirochaetota</taxon>
        <taxon>Spirochaetia</taxon>
        <taxon>Leptospirales</taxon>
        <taxon>Leptospiraceae</taxon>
        <taxon>Leptospira</taxon>
    </lineage>
</organism>
<evidence type="ECO:0000313" key="3">
    <source>
        <dbReference type="EMBL" id="TGL61482.1"/>
    </source>
</evidence>
<evidence type="ECO:0000256" key="1">
    <source>
        <dbReference type="SAM" id="Phobius"/>
    </source>
</evidence>
<keyword evidence="4" id="KW-1185">Reference proteome</keyword>
<feature type="transmembrane region" description="Helical" evidence="1">
    <location>
        <begin position="67"/>
        <end position="85"/>
    </location>
</feature>
<feature type="transmembrane region" description="Helical" evidence="1">
    <location>
        <begin position="92"/>
        <end position="115"/>
    </location>
</feature>
<proteinExistence type="predicted"/>
<protein>
    <submittedName>
        <fullName evidence="3">EamA family transporter</fullName>
    </submittedName>
</protein>
<accession>A0A4R9K785</accession>
<dbReference type="SUPFAM" id="SSF103481">
    <property type="entry name" value="Multidrug resistance efflux transporter EmrE"/>
    <property type="match status" value="1"/>
</dbReference>
<reference evidence="3" key="1">
    <citation type="journal article" date="2019" name="PLoS Negl. Trop. Dis.">
        <title>Revisiting the worldwide diversity of Leptospira species in the environment.</title>
        <authorList>
            <person name="Vincent A.T."/>
            <person name="Schiettekatte O."/>
            <person name="Bourhy P."/>
            <person name="Veyrier F.J."/>
            <person name="Picardeau M."/>
        </authorList>
    </citation>
    <scope>NUCLEOTIDE SEQUENCE [LARGE SCALE GENOMIC DNA]</scope>
    <source>
        <strain evidence="3">201702455</strain>
    </source>
</reference>
<dbReference type="InterPro" id="IPR000620">
    <property type="entry name" value="EamA_dom"/>
</dbReference>
<feature type="transmembrane region" description="Helical" evidence="1">
    <location>
        <begin position="6"/>
        <end position="26"/>
    </location>
</feature>
<dbReference type="InterPro" id="IPR037185">
    <property type="entry name" value="EmrE-like"/>
</dbReference>
<feature type="transmembrane region" description="Helical" evidence="1">
    <location>
        <begin position="121"/>
        <end position="139"/>
    </location>
</feature>
<dbReference type="Pfam" id="PF00892">
    <property type="entry name" value="EamA"/>
    <property type="match status" value="1"/>
</dbReference>
<feature type="domain" description="EamA" evidence="2">
    <location>
        <begin position="3"/>
        <end position="138"/>
    </location>
</feature>
<dbReference type="RefSeq" id="WP_135649517.1">
    <property type="nucleotide sequence ID" value="NZ_RQGF01000026.1"/>
</dbReference>
<dbReference type="GO" id="GO:0016020">
    <property type="term" value="C:membrane"/>
    <property type="evidence" value="ECO:0007669"/>
    <property type="project" value="InterPro"/>
</dbReference>
<gene>
    <name evidence="3" type="ORF">EHQ64_10910</name>
</gene>
<dbReference type="EMBL" id="RQGF01000026">
    <property type="protein sequence ID" value="TGL61482.1"/>
    <property type="molecule type" value="Genomic_DNA"/>
</dbReference>
<sequence length="140" mass="15534">MEKWVLYAILSMLAAGVTAILAKVGIQDVSAETGLLVRTTVIFSLLMGLGIYGNYFRELPSISISQWWFLIISGITTCISWYFYYKAMKEGLVSYVSAIDKASIIVTLILSFWILKEPITLQILIGTGLIGAGLFVLVWK</sequence>
<keyword evidence="1" id="KW-0812">Transmembrane</keyword>
<dbReference type="AlphaFoldDB" id="A0A4R9K785"/>
<dbReference type="Proteomes" id="UP000297762">
    <property type="component" value="Unassembled WGS sequence"/>
</dbReference>
<comment type="caution">
    <text evidence="3">The sequence shown here is derived from an EMBL/GenBank/DDBJ whole genome shotgun (WGS) entry which is preliminary data.</text>
</comment>
<dbReference type="OrthoDB" id="9806718at2"/>